<dbReference type="AlphaFoldDB" id="A0A6S7HXS3"/>
<sequence>MESNTTNIQTSESSPQSTEVPEIFDTSPSGPITTQEHVVEIPSTNQYSVLEDEEQENNNKKNKENLNSKKINFTQKYVRAKLILCDSNG</sequence>
<name>A0A6S7HXS3_PARCT</name>
<feature type="region of interest" description="Disordered" evidence="1">
    <location>
        <begin position="1"/>
        <end position="41"/>
    </location>
</feature>
<feature type="compositionally biased region" description="Polar residues" evidence="1">
    <location>
        <begin position="26"/>
        <end position="41"/>
    </location>
</feature>
<dbReference type="EMBL" id="CACRXK020006432">
    <property type="protein sequence ID" value="CAB4009369.1"/>
    <property type="molecule type" value="Genomic_DNA"/>
</dbReference>
<gene>
    <name evidence="2" type="ORF">PACLA_8A062144</name>
</gene>
<proteinExistence type="predicted"/>
<reference evidence="2" key="1">
    <citation type="submission" date="2020-04" db="EMBL/GenBank/DDBJ databases">
        <authorList>
            <person name="Alioto T."/>
            <person name="Alioto T."/>
            <person name="Gomez Garrido J."/>
        </authorList>
    </citation>
    <scope>NUCLEOTIDE SEQUENCE</scope>
    <source>
        <strain evidence="2">A484AB</strain>
    </source>
</reference>
<accession>A0A6S7HXS3</accession>
<dbReference type="Proteomes" id="UP001152795">
    <property type="component" value="Unassembled WGS sequence"/>
</dbReference>
<evidence type="ECO:0000313" key="2">
    <source>
        <dbReference type="EMBL" id="CAB4009369.1"/>
    </source>
</evidence>
<keyword evidence="3" id="KW-1185">Reference proteome</keyword>
<feature type="compositionally biased region" description="Polar residues" evidence="1">
    <location>
        <begin position="1"/>
        <end position="19"/>
    </location>
</feature>
<evidence type="ECO:0000256" key="1">
    <source>
        <dbReference type="SAM" id="MobiDB-lite"/>
    </source>
</evidence>
<organism evidence="2 3">
    <name type="scientific">Paramuricea clavata</name>
    <name type="common">Red gorgonian</name>
    <name type="synonym">Violescent sea-whip</name>
    <dbReference type="NCBI Taxonomy" id="317549"/>
    <lineage>
        <taxon>Eukaryota</taxon>
        <taxon>Metazoa</taxon>
        <taxon>Cnidaria</taxon>
        <taxon>Anthozoa</taxon>
        <taxon>Octocorallia</taxon>
        <taxon>Malacalcyonacea</taxon>
        <taxon>Plexauridae</taxon>
        <taxon>Paramuricea</taxon>
    </lineage>
</organism>
<evidence type="ECO:0000313" key="3">
    <source>
        <dbReference type="Proteomes" id="UP001152795"/>
    </source>
</evidence>
<comment type="caution">
    <text evidence="2">The sequence shown here is derived from an EMBL/GenBank/DDBJ whole genome shotgun (WGS) entry which is preliminary data.</text>
</comment>
<protein>
    <submittedName>
        <fullName evidence="2">Uncharacterized protein</fullName>
    </submittedName>
</protein>